<dbReference type="AlphaFoldDB" id="A0A0X3WFQ4"/>
<feature type="domain" description="Mycothiol-dependent maleylpyruvate isomerase metal-binding" evidence="2">
    <location>
        <begin position="12"/>
        <end position="129"/>
    </location>
</feature>
<dbReference type="InterPro" id="IPR010872">
    <property type="entry name" value="MDMPI_C-term_domain"/>
</dbReference>
<dbReference type="GO" id="GO:0046872">
    <property type="term" value="F:metal ion binding"/>
    <property type="evidence" value="ECO:0007669"/>
    <property type="project" value="InterPro"/>
</dbReference>
<comment type="caution">
    <text evidence="3">The sequence shown here is derived from an EMBL/GenBank/DDBJ whole genome shotgun (WGS) entry which is preliminary data.</text>
</comment>
<dbReference type="PANTHER" id="PTHR40758:SF1">
    <property type="entry name" value="CONSERVED PROTEIN"/>
    <property type="match status" value="1"/>
</dbReference>
<evidence type="ECO:0008006" key="5">
    <source>
        <dbReference type="Google" id="ProtNLM"/>
    </source>
</evidence>
<evidence type="ECO:0000259" key="1">
    <source>
        <dbReference type="Pfam" id="PF07398"/>
    </source>
</evidence>
<evidence type="ECO:0000313" key="4">
    <source>
        <dbReference type="Proteomes" id="UP000053413"/>
    </source>
</evidence>
<dbReference type="EMBL" id="LLZJ01000277">
    <property type="protein sequence ID" value="KUL55741.1"/>
    <property type="molecule type" value="Genomic_DNA"/>
</dbReference>
<organism evidence="3 4">
    <name type="scientific">Streptomyces violaceusniger</name>
    <dbReference type="NCBI Taxonomy" id="68280"/>
    <lineage>
        <taxon>Bacteria</taxon>
        <taxon>Bacillati</taxon>
        <taxon>Actinomycetota</taxon>
        <taxon>Actinomycetes</taxon>
        <taxon>Kitasatosporales</taxon>
        <taxon>Streptomycetaceae</taxon>
        <taxon>Streptomyces</taxon>
        <taxon>Streptomyces violaceusniger group</taxon>
    </lineage>
</organism>
<evidence type="ECO:0000313" key="3">
    <source>
        <dbReference type="EMBL" id="KUL55741.1"/>
    </source>
</evidence>
<dbReference type="PANTHER" id="PTHR40758">
    <property type="entry name" value="CONSERVED PROTEIN"/>
    <property type="match status" value="1"/>
</dbReference>
<accession>A0A0X3WFQ4</accession>
<dbReference type="Gene3D" id="1.20.120.450">
    <property type="entry name" value="dinb family like domain"/>
    <property type="match status" value="1"/>
</dbReference>
<dbReference type="Proteomes" id="UP000053413">
    <property type="component" value="Unassembled WGS sequence"/>
</dbReference>
<dbReference type="GO" id="GO:0005886">
    <property type="term" value="C:plasma membrane"/>
    <property type="evidence" value="ECO:0007669"/>
    <property type="project" value="TreeGrafter"/>
</dbReference>
<dbReference type="OrthoDB" id="3671213at2"/>
<dbReference type="Pfam" id="PF07398">
    <property type="entry name" value="MDMPI_C"/>
    <property type="match status" value="1"/>
</dbReference>
<gene>
    <name evidence="3" type="ORF">ADL28_22315</name>
</gene>
<name>A0A0X3WFQ4_STRVO</name>
<dbReference type="SUPFAM" id="SSF109854">
    <property type="entry name" value="DinB/YfiT-like putative metalloenzymes"/>
    <property type="match status" value="1"/>
</dbReference>
<protein>
    <recommendedName>
        <fullName evidence="5">Maleylpyruvate isomerase family mycothiol-dependent enzyme</fullName>
    </recommendedName>
</protein>
<dbReference type="InterPro" id="IPR034660">
    <property type="entry name" value="DinB/YfiT-like"/>
</dbReference>
<dbReference type="Pfam" id="PF11716">
    <property type="entry name" value="MDMPI_N"/>
    <property type="match status" value="1"/>
</dbReference>
<dbReference type="InterPro" id="IPR024344">
    <property type="entry name" value="MDMPI_metal-binding"/>
</dbReference>
<feature type="domain" description="MDMPI C-terminal" evidence="1">
    <location>
        <begin position="143"/>
        <end position="236"/>
    </location>
</feature>
<dbReference type="RefSeq" id="WP_059145523.1">
    <property type="nucleotide sequence ID" value="NZ_LLZJ01000277.1"/>
</dbReference>
<proteinExistence type="predicted"/>
<dbReference type="InterPro" id="IPR017517">
    <property type="entry name" value="Maleyloyr_isom"/>
</dbReference>
<reference evidence="4" key="1">
    <citation type="submission" date="2015-10" db="EMBL/GenBank/DDBJ databases">
        <authorList>
            <person name="Ju K.-S."/>
            <person name="Doroghazi J.R."/>
            <person name="Metcalf W.W."/>
        </authorList>
    </citation>
    <scope>NUCLEOTIDE SEQUENCE [LARGE SCALE GENOMIC DNA]</scope>
    <source>
        <strain evidence="4">NRRL F-8817</strain>
    </source>
</reference>
<sequence length="244" mass="27009">MKTAELIEIFDREGRLLADAAAEAGVDAQIPTCPDWRVRDLLSHLGQVYGWATRIVGEGLAEPVRPAVEPAPADAELVSWYREVHGRLVGTLTDADPELKCFTFFPSEFPLAFWARRQAHETAIHRIDAESARGGALSPFTPEFAADGVDELLVGFHGLDRSRVRTDTPRTLRVRATDHDAVWTMRLSQDVPRTERDGEGAADCELSGPAGDLYLALWNRQPITALTTEGDEKLAELWREHSGI</sequence>
<evidence type="ECO:0000259" key="2">
    <source>
        <dbReference type="Pfam" id="PF11716"/>
    </source>
</evidence>
<dbReference type="NCBIfam" id="TIGR03083">
    <property type="entry name" value="maleylpyruvate isomerase family mycothiol-dependent enzyme"/>
    <property type="match status" value="1"/>
</dbReference>